<proteinExistence type="predicted"/>
<evidence type="ECO:0000313" key="2">
    <source>
        <dbReference type="Proteomes" id="UP001189624"/>
    </source>
</evidence>
<protein>
    <submittedName>
        <fullName evidence="1">Uncharacterized protein</fullName>
    </submittedName>
</protein>
<dbReference type="Proteomes" id="UP001189624">
    <property type="component" value="Chromosome 9"/>
</dbReference>
<accession>A0AA86W0D1</accession>
<dbReference type="EMBL" id="OY731406">
    <property type="protein sequence ID" value="CAJ1973015.1"/>
    <property type="molecule type" value="Genomic_DNA"/>
</dbReference>
<keyword evidence="2" id="KW-1185">Reference proteome</keyword>
<gene>
    <name evidence="1" type="ORF">AYBTSS11_LOCUS25072</name>
</gene>
<dbReference type="AlphaFoldDB" id="A0AA86W0D1"/>
<organism evidence="1 2">
    <name type="scientific">Sphenostylis stenocarpa</name>
    <dbReference type="NCBI Taxonomy" id="92480"/>
    <lineage>
        <taxon>Eukaryota</taxon>
        <taxon>Viridiplantae</taxon>
        <taxon>Streptophyta</taxon>
        <taxon>Embryophyta</taxon>
        <taxon>Tracheophyta</taxon>
        <taxon>Spermatophyta</taxon>
        <taxon>Magnoliopsida</taxon>
        <taxon>eudicotyledons</taxon>
        <taxon>Gunneridae</taxon>
        <taxon>Pentapetalae</taxon>
        <taxon>rosids</taxon>
        <taxon>fabids</taxon>
        <taxon>Fabales</taxon>
        <taxon>Fabaceae</taxon>
        <taxon>Papilionoideae</taxon>
        <taxon>50 kb inversion clade</taxon>
        <taxon>NPAAA clade</taxon>
        <taxon>indigoferoid/millettioid clade</taxon>
        <taxon>Phaseoleae</taxon>
        <taxon>Sphenostylis</taxon>
    </lineage>
</organism>
<sequence>MLNVVGCVDGSFLWKTLILIASVENQKRDKIKVYNKCAGPYRNSFFKTSLWEQYFVVVTCDDGRLQNLQ</sequence>
<reference evidence="1" key="1">
    <citation type="submission" date="2023-10" db="EMBL/GenBank/DDBJ databases">
        <authorList>
            <person name="Domelevo Entfellner J.-B."/>
        </authorList>
    </citation>
    <scope>NUCLEOTIDE SEQUENCE</scope>
</reference>
<evidence type="ECO:0000313" key="1">
    <source>
        <dbReference type="EMBL" id="CAJ1973015.1"/>
    </source>
</evidence>
<name>A0AA86W0D1_9FABA</name>
<dbReference type="Gramene" id="rna-AYBTSS11_LOCUS25072">
    <property type="protein sequence ID" value="CAJ1973015.1"/>
    <property type="gene ID" value="gene-AYBTSS11_LOCUS25072"/>
</dbReference>